<name>A0AAD3Y9Z5_9TREE</name>
<reference evidence="3" key="2">
    <citation type="submission" date="2023-06" db="EMBL/GenBank/DDBJ databases">
        <authorList>
            <person name="Kobayashi Y."/>
            <person name="Kayamori A."/>
            <person name="Aoki K."/>
            <person name="Shiwa Y."/>
            <person name="Fujita N."/>
            <person name="Sugita T."/>
            <person name="Iwasaki W."/>
            <person name="Tanaka N."/>
            <person name="Takashima M."/>
        </authorList>
    </citation>
    <scope>NUCLEOTIDE SEQUENCE</scope>
    <source>
        <strain evidence="3">HIS016</strain>
    </source>
</reference>
<dbReference type="GO" id="GO:1990423">
    <property type="term" value="C:RZZ complex"/>
    <property type="evidence" value="ECO:0007669"/>
    <property type="project" value="TreeGrafter"/>
</dbReference>
<feature type="compositionally biased region" description="Polar residues" evidence="1">
    <location>
        <begin position="171"/>
        <end position="180"/>
    </location>
</feature>
<keyword evidence="4" id="KW-1185">Reference proteome</keyword>
<dbReference type="GO" id="GO:0007094">
    <property type="term" value="P:mitotic spindle assembly checkpoint signaling"/>
    <property type="evidence" value="ECO:0007669"/>
    <property type="project" value="TreeGrafter"/>
</dbReference>
<reference evidence="3" key="1">
    <citation type="journal article" date="2023" name="BMC Genomics">
        <title>Chromosome-level genome assemblies of Cutaneotrichosporon spp. (Trichosporonales, Basidiomycota) reveal imbalanced evolution between nucleotide sequences and chromosome synteny.</title>
        <authorList>
            <person name="Kobayashi Y."/>
            <person name="Kayamori A."/>
            <person name="Aoki K."/>
            <person name="Shiwa Y."/>
            <person name="Matsutani M."/>
            <person name="Fujita N."/>
            <person name="Sugita T."/>
            <person name="Iwasaki W."/>
            <person name="Tanaka N."/>
            <person name="Takashima M."/>
        </authorList>
    </citation>
    <scope>NUCLEOTIDE SEQUENCE</scope>
    <source>
        <strain evidence="3">HIS016</strain>
    </source>
</reference>
<organism evidence="3 4">
    <name type="scientific">Cutaneotrichosporon spelunceum</name>
    <dbReference type="NCBI Taxonomy" id="1672016"/>
    <lineage>
        <taxon>Eukaryota</taxon>
        <taxon>Fungi</taxon>
        <taxon>Dikarya</taxon>
        <taxon>Basidiomycota</taxon>
        <taxon>Agaricomycotina</taxon>
        <taxon>Tremellomycetes</taxon>
        <taxon>Trichosporonales</taxon>
        <taxon>Trichosporonaceae</taxon>
        <taxon>Cutaneotrichosporon</taxon>
    </lineage>
</organism>
<evidence type="ECO:0000313" key="3">
    <source>
        <dbReference type="EMBL" id="GMK54189.1"/>
    </source>
</evidence>
<evidence type="ECO:0000313" key="4">
    <source>
        <dbReference type="Proteomes" id="UP001222932"/>
    </source>
</evidence>
<feature type="domain" description="ZW10 C-terminal helical" evidence="2">
    <location>
        <begin position="450"/>
        <end position="593"/>
    </location>
</feature>
<dbReference type="GO" id="GO:0005737">
    <property type="term" value="C:cytoplasm"/>
    <property type="evidence" value="ECO:0007669"/>
    <property type="project" value="GOC"/>
</dbReference>
<evidence type="ECO:0000259" key="2">
    <source>
        <dbReference type="Pfam" id="PF22766"/>
    </source>
</evidence>
<feature type="region of interest" description="Disordered" evidence="1">
    <location>
        <begin position="171"/>
        <end position="293"/>
    </location>
</feature>
<dbReference type="EMBL" id="BTCM01000001">
    <property type="protein sequence ID" value="GMK54189.1"/>
    <property type="molecule type" value="Genomic_DNA"/>
</dbReference>
<dbReference type="Proteomes" id="UP001222932">
    <property type="component" value="Unassembled WGS sequence"/>
</dbReference>
<protein>
    <recommendedName>
        <fullName evidence="2">ZW10 C-terminal helical domain-containing protein</fullName>
    </recommendedName>
</protein>
<dbReference type="PANTHER" id="PTHR12205:SF0">
    <property type="entry name" value="CENTROMERE_KINETOCHORE PROTEIN ZW10 HOMOLOG"/>
    <property type="match status" value="1"/>
</dbReference>
<dbReference type="AlphaFoldDB" id="A0AAD3Y9Z5"/>
<feature type="compositionally biased region" description="Basic residues" evidence="1">
    <location>
        <begin position="249"/>
        <end position="258"/>
    </location>
</feature>
<gene>
    <name evidence="3" type="primary">YTM1</name>
    <name evidence="3" type="ORF">CspeluHIS016_0107750</name>
</gene>
<accession>A0AAD3Y9Z5</accession>
<dbReference type="InterPro" id="IPR046362">
    <property type="entry name" value="Zw10/DSL1_C_sf"/>
</dbReference>
<sequence>MTEADVDNSIQALTRHITARPNAVDISEARSTLNQTITTNESSLHGITVTNTPIINQQLDEKAKLNQRSDSAQRGARALVDAFDVSSLDLDRGEQGTAGSAVQMALAAAESEASLRADDKKAGVLHSFLNNEAGQVWLQKRRVVSLRQARRVAYETWSSWASTTVQPDLVKHTSSQASSHSIDKHEEDDGWGFDEAPKPTSNSREGTLQVDTSDGNEGWDFDDVALPPASAPAPVPHPKAVKPREAKRLGKKATHKAVRQGSTPSTPSSPSPPAENVSLPVESQVPTSSRTSKLETPVLSETFRISVAINTVINLAASTLDELTNVLSLQPSVHSFGSVPLGVSEQLAEVLDLIRASIPVAQLSSIEHNPINLVQLSNDYKHLSSELETIKADVKWADRTDCAHRFSTASAITLETFVTGQSATLVGLLHHTKGFADTANPTSFLQAEQAVQQVVTYLKNTATQLATYVDSEVYHTVLGRLVESVVAEIFSSVLALEDITELESLRIGGMLSSVESLGDLFQHDHANVSTVAAFVPNWIKFGYLNEILRAKLVEITYLYDNGSLVDFSSQELGGLVRALFADSPQRATLLDKIEM</sequence>
<comment type="caution">
    <text evidence="3">The sequence shown here is derived from an EMBL/GenBank/DDBJ whole genome shotgun (WGS) entry which is preliminary data.</text>
</comment>
<dbReference type="PANTHER" id="PTHR12205">
    <property type="entry name" value="CENTROMERE/KINETOCHORE PROTEIN ZW10"/>
    <property type="match status" value="1"/>
</dbReference>
<feature type="compositionally biased region" description="Polar residues" evidence="1">
    <location>
        <begin position="199"/>
        <end position="215"/>
    </location>
</feature>
<dbReference type="GO" id="GO:0006888">
    <property type="term" value="P:endoplasmic reticulum to Golgi vesicle-mediated transport"/>
    <property type="evidence" value="ECO:0007669"/>
    <property type="project" value="TreeGrafter"/>
</dbReference>
<dbReference type="InterPro" id="IPR055148">
    <property type="entry name" value="ZW10_C_2"/>
</dbReference>
<dbReference type="Gene3D" id="1.10.357.150">
    <property type="match status" value="1"/>
</dbReference>
<dbReference type="Pfam" id="PF22766">
    <property type="entry name" value="ZW10_C2"/>
    <property type="match status" value="1"/>
</dbReference>
<evidence type="ECO:0000256" key="1">
    <source>
        <dbReference type="SAM" id="MobiDB-lite"/>
    </source>
</evidence>
<proteinExistence type="predicted"/>